<dbReference type="Pfam" id="PF05625">
    <property type="entry name" value="PAXNEB"/>
    <property type="match status" value="1"/>
</dbReference>
<dbReference type="Proteomes" id="UP000799778">
    <property type="component" value="Unassembled WGS sequence"/>
</dbReference>
<evidence type="ECO:0000256" key="1">
    <source>
        <dbReference type="ARBA" id="ARBA00004123"/>
    </source>
</evidence>
<evidence type="ECO:0000256" key="5">
    <source>
        <dbReference type="ARBA" id="ARBA00020265"/>
    </source>
</evidence>
<dbReference type="PANTHER" id="PTHR12896:SF1">
    <property type="entry name" value="ELONGATOR COMPLEX PROTEIN 4"/>
    <property type="match status" value="1"/>
</dbReference>
<dbReference type="GO" id="GO:0002098">
    <property type="term" value="P:tRNA wobble uridine modification"/>
    <property type="evidence" value="ECO:0007669"/>
    <property type="project" value="InterPro"/>
</dbReference>
<dbReference type="RefSeq" id="XP_033378293.1">
    <property type="nucleotide sequence ID" value="XM_033524686.1"/>
</dbReference>
<comment type="pathway">
    <text evidence="3">tRNA modification; 5-methoxycarbonylmethyl-2-thiouridine-tRNA biosynthesis.</text>
</comment>
<evidence type="ECO:0000256" key="3">
    <source>
        <dbReference type="ARBA" id="ARBA00005043"/>
    </source>
</evidence>
<comment type="subcellular location">
    <subcellularLocation>
        <location evidence="2">Cytoplasm</location>
    </subcellularLocation>
    <subcellularLocation>
        <location evidence="1">Nucleus</location>
    </subcellularLocation>
</comment>
<evidence type="ECO:0000256" key="8">
    <source>
        <dbReference type="ARBA" id="ARBA00023242"/>
    </source>
</evidence>
<dbReference type="Gene3D" id="3.40.50.300">
    <property type="entry name" value="P-loop containing nucleotide triphosphate hydrolases"/>
    <property type="match status" value="1"/>
</dbReference>
<dbReference type="CDD" id="cd19494">
    <property type="entry name" value="Elp4"/>
    <property type="match status" value="1"/>
</dbReference>
<feature type="region of interest" description="Disordered" evidence="9">
    <location>
        <begin position="366"/>
        <end position="397"/>
    </location>
</feature>
<dbReference type="InterPro" id="IPR008728">
    <property type="entry name" value="Elongator_complex_protein_4"/>
</dbReference>
<dbReference type="UniPathway" id="UPA00988"/>
<keyword evidence="6" id="KW-0963">Cytoplasm</keyword>
<protein>
    <recommendedName>
        <fullName evidence="5">Elongator complex protein 4</fullName>
    </recommendedName>
</protein>
<comment type="similarity">
    <text evidence="4">Belongs to the ELP4 family.</text>
</comment>
<organism evidence="10 11">
    <name type="scientific">Aaosphaeria arxii CBS 175.79</name>
    <dbReference type="NCBI Taxonomy" id="1450172"/>
    <lineage>
        <taxon>Eukaryota</taxon>
        <taxon>Fungi</taxon>
        <taxon>Dikarya</taxon>
        <taxon>Ascomycota</taxon>
        <taxon>Pezizomycotina</taxon>
        <taxon>Dothideomycetes</taxon>
        <taxon>Pleosporomycetidae</taxon>
        <taxon>Pleosporales</taxon>
        <taxon>Pleosporales incertae sedis</taxon>
        <taxon>Aaosphaeria</taxon>
    </lineage>
</organism>
<feature type="region of interest" description="Disordered" evidence="9">
    <location>
        <begin position="1"/>
        <end position="55"/>
    </location>
</feature>
<keyword evidence="8" id="KW-0539">Nucleus</keyword>
<evidence type="ECO:0000313" key="10">
    <source>
        <dbReference type="EMBL" id="KAF2009954.1"/>
    </source>
</evidence>
<name>A0A6A5XB06_9PLEO</name>
<gene>
    <name evidence="10" type="ORF">BU24DRAFT_379193</name>
</gene>
<evidence type="ECO:0000256" key="6">
    <source>
        <dbReference type="ARBA" id="ARBA00022490"/>
    </source>
</evidence>
<evidence type="ECO:0000256" key="7">
    <source>
        <dbReference type="ARBA" id="ARBA00022694"/>
    </source>
</evidence>
<dbReference type="OrthoDB" id="289162at2759"/>
<evidence type="ECO:0000313" key="11">
    <source>
        <dbReference type="Proteomes" id="UP000799778"/>
    </source>
</evidence>
<evidence type="ECO:0000256" key="4">
    <source>
        <dbReference type="ARBA" id="ARBA00007573"/>
    </source>
</evidence>
<dbReference type="InterPro" id="IPR027417">
    <property type="entry name" value="P-loop_NTPase"/>
</dbReference>
<dbReference type="GO" id="GO:0008023">
    <property type="term" value="C:transcription elongation factor complex"/>
    <property type="evidence" value="ECO:0007669"/>
    <property type="project" value="TreeGrafter"/>
</dbReference>
<dbReference type="AlphaFoldDB" id="A0A6A5XB06"/>
<dbReference type="PANTHER" id="PTHR12896">
    <property type="entry name" value="PAX6 NEIGHBOR PROTEIN PAXNEB"/>
    <property type="match status" value="1"/>
</dbReference>
<evidence type="ECO:0000256" key="9">
    <source>
        <dbReference type="SAM" id="MobiDB-lite"/>
    </source>
</evidence>
<evidence type="ECO:0000256" key="2">
    <source>
        <dbReference type="ARBA" id="ARBA00004496"/>
    </source>
</evidence>
<dbReference type="EMBL" id="ML978077">
    <property type="protein sequence ID" value="KAF2009954.1"/>
    <property type="molecule type" value="Genomic_DNA"/>
</dbReference>
<sequence length="397" mass="43188">MAFRKRNVALTRSDPSSDTVSSPTSPQAANVPQPSPGVRPSPIDGRPTTSTGTPSLDAVLAGHAGLALGNSLLIGESGTTDYAGALLRFYASEGVLQGHVVHVVGLGEVWGRELPGIAESRDEEKRRQRSEREEKMKIAWRYESLGEFGGRNANRVPTQTKTDGAEAESIFCHTFDLAKRLSLPSNTSINYIQIPRTAPQASPFTGIIQNLQQKLETSPPSSIHRLIIPSILSPAYYPPSSSQPQHVLQFLHALRALLRQYPTRLTAISTIPLSLYPRSTGLIRWMEHLSDGVFELSPFPYSASQALSTSSAATKEEERPQGMFAVHKLPVWSDKGGGGAVEGLGEDLAFTLSRRKFTIAKFSLPPMEGDQEAQEEAMRDVAGERGKTMPSKAELEF</sequence>
<proteinExistence type="inferred from homology"/>
<accession>A0A6A5XB06</accession>
<dbReference type="GeneID" id="54282083"/>
<feature type="compositionally biased region" description="Low complexity" evidence="9">
    <location>
        <begin position="13"/>
        <end position="26"/>
    </location>
</feature>
<dbReference type="GO" id="GO:0033588">
    <property type="term" value="C:elongator holoenzyme complex"/>
    <property type="evidence" value="ECO:0007669"/>
    <property type="project" value="InterPro"/>
</dbReference>
<keyword evidence="7" id="KW-0819">tRNA processing</keyword>
<dbReference type="GO" id="GO:0005737">
    <property type="term" value="C:cytoplasm"/>
    <property type="evidence" value="ECO:0007669"/>
    <property type="project" value="UniProtKB-SubCell"/>
</dbReference>
<reference evidence="10" key="1">
    <citation type="journal article" date="2020" name="Stud. Mycol.">
        <title>101 Dothideomycetes genomes: a test case for predicting lifestyles and emergence of pathogens.</title>
        <authorList>
            <person name="Haridas S."/>
            <person name="Albert R."/>
            <person name="Binder M."/>
            <person name="Bloem J."/>
            <person name="Labutti K."/>
            <person name="Salamov A."/>
            <person name="Andreopoulos B."/>
            <person name="Baker S."/>
            <person name="Barry K."/>
            <person name="Bills G."/>
            <person name="Bluhm B."/>
            <person name="Cannon C."/>
            <person name="Castanera R."/>
            <person name="Culley D."/>
            <person name="Daum C."/>
            <person name="Ezra D."/>
            <person name="Gonzalez J."/>
            <person name="Henrissat B."/>
            <person name="Kuo A."/>
            <person name="Liang C."/>
            <person name="Lipzen A."/>
            <person name="Lutzoni F."/>
            <person name="Magnuson J."/>
            <person name="Mondo S."/>
            <person name="Nolan M."/>
            <person name="Ohm R."/>
            <person name="Pangilinan J."/>
            <person name="Park H.-J."/>
            <person name="Ramirez L."/>
            <person name="Alfaro M."/>
            <person name="Sun H."/>
            <person name="Tritt A."/>
            <person name="Yoshinaga Y."/>
            <person name="Zwiers L.-H."/>
            <person name="Turgeon B."/>
            <person name="Goodwin S."/>
            <person name="Spatafora J."/>
            <person name="Crous P."/>
            <person name="Grigoriev I."/>
        </authorList>
    </citation>
    <scope>NUCLEOTIDE SEQUENCE</scope>
    <source>
        <strain evidence="10">CBS 175.79</strain>
    </source>
</reference>
<keyword evidence="11" id="KW-1185">Reference proteome</keyword>
<feature type="compositionally biased region" description="Basic and acidic residues" evidence="9">
    <location>
        <begin position="376"/>
        <end position="397"/>
    </location>
</feature>